<feature type="region of interest" description="Disordered" evidence="2">
    <location>
        <begin position="1370"/>
        <end position="1390"/>
    </location>
</feature>
<accession>A0A4R4U1U6</accession>
<dbReference type="Gene3D" id="2.180.10.10">
    <property type="entry name" value="RHS repeat-associated core"/>
    <property type="match status" value="3"/>
</dbReference>
<dbReference type="NCBIfam" id="TIGR03696">
    <property type="entry name" value="Rhs_assc_core"/>
    <property type="match status" value="1"/>
</dbReference>
<protein>
    <recommendedName>
        <fullName evidence="9">RHS repeat protein</fullName>
    </recommendedName>
</protein>
<dbReference type="OrthoDB" id="4981820at2"/>
<dbReference type="Proteomes" id="UP000295345">
    <property type="component" value="Unassembled WGS sequence"/>
</dbReference>
<dbReference type="InterPro" id="IPR056823">
    <property type="entry name" value="TEN-like_YD-shell"/>
</dbReference>
<dbReference type="InterPro" id="IPR031325">
    <property type="entry name" value="RHS_repeat"/>
</dbReference>
<dbReference type="PRINTS" id="PR00394">
    <property type="entry name" value="RHSPROTEIN"/>
</dbReference>
<feature type="region of interest" description="Disordered" evidence="2">
    <location>
        <begin position="936"/>
        <end position="965"/>
    </location>
</feature>
<name>A0A4R4U1U6_9ACTN</name>
<feature type="compositionally biased region" description="Low complexity" evidence="2">
    <location>
        <begin position="119"/>
        <end position="131"/>
    </location>
</feature>
<feature type="domain" description="Deoxyribonuclease NucA/NucB" evidence="4">
    <location>
        <begin position="1351"/>
        <end position="1442"/>
    </location>
</feature>
<dbReference type="InterPro" id="IPR022385">
    <property type="entry name" value="Rhs_assc_core"/>
</dbReference>
<evidence type="ECO:0000256" key="3">
    <source>
        <dbReference type="SAM" id="Phobius"/>
    </source>
</evidence>
<feature type="region of interest" description="Disordered" evidence="2">
    <location>
        <begin position="82"/>
        <end position="134"/>
    </location>
</feature>
<keyword evidence="3" id="KW-0472">Membrane</keyword>
<evidence type="ECO:0000256" key="1">
    <source>
        <dbReference type="ARBA" id="ARBA00022737"/>
    </source>
</evidence>
<keyword evidence="3" id="KW-0812">Transmembrane</keyword>
<evidence type="ECO:0000313" key="7">
    <source>
        <dbReference type="EMBL" id="TDC80489.1"/>
    </source>
</evidence>
<feature type="transmembrane region" description="Helical" evidence="3">
    <location>
        <begin position="199"/>
        <end position="227"/>
    </location>
</feature>
<dbReference type="Pfam" id="PF14040">
    <property type="entry name" value="DNase_NucA_NucB"/>
    <property type="match status" value="1"/>
</dbReference>
<evidence type="ECO:0000259" key="4">
    <source>
        <dbReference type="Pfam" id="PF14040"/>
    </source>
</evidence>
<keyword evidence="1" id="KW-0677">Repeat</keyword>
<sequence>MASDRAVQDWAGLSADAFRSEFDGVPGNLEKLETSYALCAQALQTYWPKLETAQGMADRALDRAIAAQADLGSAQGALSDAQDWVSRAGEEAERLEREGEHDEVEPPSEAEVRAATRDANAAGEAASAAQARVDDAEQRLSAARELAEQAREMREEAAGQAARDIDEASDAGIQNRSWWEDAVHWVSENWDTIVEVCKVVVAVLGIVVLIIGGPLAWVVVAAALVVLADTLYRYANGEATLWDVAFAALDCIPGLKGLTTAAGLATGIRRYAANFRNLGPMFRQQGIRGIGRVLIGDPIDVITGEMTLRETDVELPGVLPLALAREHLSTHRAGRWFGPSWASTLDQRLVLDDYGVDYYADDGMCLHYPVPRKEPDRPVMPVEGPRWGLSWDGRHAGELTIRQRDTGLTLHFAPVPGRPGTELPITAITDRNDNRITFVYDEHGAPTEVAHSGGYRIGVAVREGRVTALTLLNDPDRPLLRAFAYDTAGNLAGVYNSSGLPLRYEYDHERRITRWEDRNGTWYRYEYDEGGRCVFTTGTDGVLAYRYHYEPELQRTTATNSLGHPTTYEYNDFFQLVAETDALGHVTRKEWTEYHDLLSVTDPLGHTTRYDYDPQDNLVAVIRPDGSSQRTEYNEFGLPSTVVHPDGGTWSRAYDARGNVVAILDPAGRRTHFTYDAHGGITSVTNTLGHTAHVRCDAAGLPLEVTDPLGGGTAVVRDSFGRPSRLTDPNGAETTFTWSVEGRLLRRTDPTGAADVFTWDGEDNLLTHTDARGAETSHTYGPFDLLTSYTTPDGATHRLTRDTELNLVQVTNALGATWTYTFDATGRLASETDFDGRETTYRRNAVGQLTELTGPAGETVSCSYDPLGRLTATTTSDGDTCAYVHDPMGRVVSATSPGVELSRVHDTLGNLVSETVNGRTLTLTHDSEGQLLARRTPAGHTSTWTHAPNGRPATLSTDGRTITFDHDPTGREIARHIGEHLTLTHQWNGAGALEQHALSDPTGRVLSGRSYAYRQDHYPTAVTDHRTGTTSTFALDPVGRPTAVTHSSGRHETYAYDLAGNQTSARWTATGTPAEGERDYAGTLLTRAGGTRYSHDAAGRPTRRQVTRLSRKPDTWRYAWNARNQLTETTTPDGSVWRYLYDPFGRRVAKRQVRPEDGTILDEVWFTWHDGELVEQTTAGATITWNHHEAQPLTQSHHVSGQDEIDRRFFAIVTDLVGSPVELVDERGTAAWTAGTSLWGLRAGPDDDAVPAPLGFPGQYIDDETGWHYNYFRHYDPTTGRYVTQDPLGLLPAPNPWTYPHNPLLWCDPFGLAAHVPREFAVNSAGVAESLPVHVIDSTRWGPQASNFLRATENGAPALVTYRQLTERQARSVRRQAQAGRPRPRRFASDGTWEEYPFASTYEGGAGATLTLSPHSVNSSHGNALGQFYENAGLADGDRYLVRVR</sequence>
<dbReference type="Gene3D" id="1.20.120.330">
    <property type="entry name" value="Nucleotidyltransferases domain 2"/>
    <property type="match status" value="1"/>
</dbReference>
<organism evidence="7 8">
    <name type="scientific">Streptomyces hainanensis</name>
    <dbReference type="NCBI Taxonomy" id="402648"/>
    <lineage>
        <taxon>Bacteria</taxon>
        <taxon>Bacillati</taxon>
        <taxon>Actinomycetota</taxon>
        <taxon>Actinomycetes</taxon>
        <taxon>Kitasatosporales</taxon>
        <taxon>Streptomycetaceae</taxon>
        <taxon>Streptomyces</taxon>
    </lineage>
</organism>
<feature type="domain" description="DUF6531" evidence="5">
    <location>
        <begin position="296"/>
        <end position="368"/>
    </location>
</feature>
<evidence type="ECO:0000259" key="5">
    <source>
        <dbReference type="Pfam" id="PF20148"/>
    </source>
</evidence>
<dbReference type="InterPro" id="IPR045351">
    <property type="entry name" value="DUF6531"/>
</dbReference>
<gene>
    <name evidence="7" type="ORF">E1283_00025</name>
</gene>
<dbReference type="InterPro" id="IPR006530">
    <property type="entry name" value="YD"/>
</dbReference>
<evidence type="ECO:0008006" key="9">
    <source>
        <dbReference type="Google" id="ProtNLM"/>
    </source>
</evidence>
<evidence type="ECO:0000256" key="2">
    <source>
        <dbReference type="SAM" id="MobiDB-lite"/>
    </source>
</evidence>
<reference evidence="7 8" key="1">
    <citation type="submission" date="2019-03" db="EMBL/GenBank/DDBJ databases">
        <title>Draft genome sequences of novel Actinobacteria.</title>
        <authorList>
            <person name="Sahin N."/>
            <person name="Ay H."/>
            <person name="Saygin H."/>
        </authorList>
    </citation>
    <scope>NUCLEOTIDE SEQUENCE [LARGE SCALE GENOMIC DNA]</scope>
    <source>
        <strain evidence="7 8">DSM 41900</strain>
    </source>
</reference>
<evidence type="ECO:0000313" key="8">
    <source>
        <dbReference type="Proteomes" id="UP000295345"/>
    </source>
</evidence>
<feature type="domain" description="Teneurin-like YD-shell" evidence="6">
    <location>
        <begin position="1039"/>
        <end position="1286"/>
    </location>
</feature>
<dbReference type="InterPro" id="IPR029476">
    <property type="entry name" value="DNase_NucA_NucB"/>
</dbReference>
<dbReference type="PANTHER" id="PTHR32305:SF15">
    <property type="entry name" value="PROTEIN RHSA-RELATED"/>
    <property type="match status" value="1"/>
</dbReference>
<keyword evidence="8" id="KW-1185">Reference proteome</keyword>
<dbReference type="InterPro" id="IPR050708">
    <property type="entry name" value="T6SS_VgrG/RHS"/>
</dbReference>
<evidence type="ECO:0000259" key="6">
    <source>
        <dbReference type="Pfam" id="PF25023"/>
    </source>
</evidence>
<dbReference type="NCBIfam" id="TIGR01643">
    <property type="entry name" value="YD_repeat_2x"/>
    <property type="match status" value="14"/>
</dbReference>
<dbReference type="PANTHER" id="PTHR32305">
    <property type="match status" value="1"/>
</dbReference>
<keyword evidence="3" id="KW-1133">Transmembrane helix</keyword>
<feature type="compositionally biased region" description="Basic and acidic residues" evidence="2">
    <location>
        <begin position="88"/>
        <end position="100"/>
    </location>
</feature>
<dbReference type="Pfam" id="PF20148">
    <property type="entry name" value="DUF6531"/>
    <property type="match status" value="1"/>
</dbReference>
<proteinExistence type="predicted"/>
<comment type="caution">
    <text evidence="7">The sequence shown here is derived from an EMBL/GenBank/DDBJ whole genome shotgun (WGS) entry which is preliminary data.</text>
</comment>
<dbReference type="Pfam" id="PF25023">
    <property type="entry name" value="TEN_YD-shell"/>
    <property type="match status" value="1"/>
</dbReference>
<dbReference type="Pfam" id="PF05593">
    <property type="entry name" value="RHS_repeat"/>
    <property type="match status" value="6"/>
</dbReference>
<dbReference type="SUPFAM" id="SSF50960">
    <property type="entry name" value="TolB, C-terminal domain"/>
    <property type="match status" value="1"/>
</dbReference>
<dbReference type="EMBL" id="SMKI01000001">
    <property type="protein sequence ID" value="TDC80489.1"/>
    <property type="molecule type" value="Genomic_DNA"/>
</dbReference>